<dbReference type="Proteomes" id="UP000789901">
    <property type="component" value="Unassembled WGS sequence"/>
</dbReference>
<name>A0ABN7W4A4_GIGMA</name>
<evidence type="ECO:0000313" key="2">
    <source>
        <dbReference type="EMBL" id="CAG8815313.1"/>
    </source>
</evidence>
<organism evidence="2 3">
    <name type="scientific">Gigaspora margarita</name>
    <dbReference type="NCBI Taxonomy" id="4874"/>
    <lineage>
        <taxon>Eukaryota</taxon>
        <taxon>Fungi</taxon>
        <taxon>Fungi incertae sedis</taxon>
        <taxon>Mucoromycota</taxon>
        <taxon>Glomeromycotina</taxon>
        <taxon>Glomeromycetes</taxon>
        <taxon>Diversisporales</taxon>
        <taxon>Gigasporaceae</taxon>
        <taxon>Gigaspora</taxon>
    </lineage>
</organism>
<feature type="compositionally biased region" description="Polar residues" evidence="1">
    <location>
        <begin position="7"/>
        <end position="25"/>
    </location>
</feature>
<gene>
    <name evidence="2" type="ORF">GMARGA_LOCUS26262</name>
</gene>
<sequence length="120" mass="13801">MKEECDTSASSGKISDKSVNNNELGDSAITTKTDLKMMLEEKKRRTTTQKKLLSIGQYIKYTIPLQANLYKETNIEMNNYNTITRATNDKSSNLENKRLQITKNRPNSQNQVYKKQENGF</sequence>
<keyword evidence="3" id="KW-1185">Reference proteome</keyword>
<feature type="compositionally biased region" description="Polar residues" evidence="1">
    <location>
        <begin position="99"/>
        <end position="113"/>
    </location>
</feature>
<feature type="non-terminal residue" evidence="2">
    <location>
        <position position="120"/>
    </location>
</feature>
<feature type="non-terminal residue" evidence="2">
    <location>
        <position position="1"/>
    </location>
</feature>
<feature type="region of interest" description="Disordered" evidence="1">
    <location>
        <begin position="1"/>
        <end position="25"/>
    </location>
</feature>
<dbReference type="EMBL" id="CAJVQB010030272">
    <property type="protein sequence ID" value="CAG8815313.1"/>
    <property type="molecule type" value="Genomic_DNA"/>
</dbReference>
<protein>
    <submittedName>
        <fullName evidence="2">39392_t:CDS:1</fullName>
    </submittedName>
</protein>
<evidence type="ECO:0000313" key="3">
    <source>
        <dbReference type="Proteomes" id="UP000789901"/>
    </source>
</evidence>
<comment type="caution">
    <text evidence="2">The sequence shown here is derived from an EMBL/GenBank/DDBJ whole genome shotgun (WGS) entry which is preliminary data.</text>
</comment>
<proteinExistence type="predicted"/>
<accession>A0ABN7W4A4</accession>
<feature type="region of interest" description="Disordered" evidence="1">
    <location>
        <begin position="99"/>
        <end position="120"/>
    </location>
</feature>
<evidence type="ECO:0000256" key="1">
    <source>
        <dbReference type="SAM" id="MobiDB-lite"/>
    </source>
</evidence>
<reference evidence="2 3" key="1">
    <citation type="submission" date="2021-06" db="EMBL/GenBank/DDBJ databases">
        <authorList>
            <person name="Kallberg Y."/>
            <person name="Tangrot J."/>
            <person name="Rosling A."/>
        </authorList>
    </citation>
    <scope>NUCLEOTIDE SEQUENCE [LARGE SCALE GENOMIC DNA]</scope>
    <source>
        <strain evidence="2 3">120-4 pot B 10/14</strain>
    </source>
</reference>